<reference evidence="15 16" key="1">
    <citation type="journal article" date="2016" name="Nat. Commun.">
        <title>Thousands of microbial genomes shed light on interconnected biogeochemical processes in an aquifer system.</title>
        <authorList>
            <person name="Anantharaman K."/>
            <person name="Brown C.T."/>
            <person name="Hug L.A."/>
            <person name="Sharon I."/>
            <person name="Castelle C.J."/>
            <person name="Probst A.J."/>
            <person name="Thomas B.C."/>
            <person name="Singh A."/>
            <person name="Wilkins M.J."/>
            <person name="Karaoz U."/>
            <person name="Brodie E.L."/>
            <person name="Williams K.H."/>
            <person name="Hubbard S.S."/>
            <person name="Banfield J.F."/>
        </authorList>
    </citation>
    <scope>NUCLEOTIDE SEQUENCE [LARGE SCALE GENOMIC DNA]</scope>
</reference>
<evidence type="ECO:0000256" key="5">
    <source>
        <dbReference type="ARBA" id="ARBA00022694"/>
    </source>
</evidence>
<keyword evidence="3 11" id="KW-0285">Flavoprotein</keyword>
<comment type="cofactor">
    <cofactor evidence="11 13">
        <name>FMN</name>
        <dbReference type="ChEBI" id="CHEBI:58210"/>
    </cofactor>
</comment>
<gene>
    <name evidence="15" type="ORF">A3D77_03545</name>
</gene>
<dbReference type="Gene3D" id="3.20.20.70">
    <property type="entry name" value="Aldolase class I"/>
    <property type="match status" value="1"/>
</dbReference>
<dbReference type="STRING" id="1798382.A3D77_03545"/>
<dbReference type="PIRSF" id="PIRSF006621">
    <property type="entry name" value="Dus"/>
    <property type="match status" value="1"/>
</dbReference>
<dbReference type="InterPro" id="IPR035587">
    <property type="entry name" value="DUS-like_FMN-bd"/>
</dbReference>
<evidence type="ECO:0000313" key="15">
    <source>
        <dbReference type="EMBL" id="OGG13949.1"/>
    </source>
</evidence>
<dbReference type="InterPro" id="IPR001269">
    <property type="entry name" value="DUS_fam"/>
</dbReference>
<evidence type="ECO:0000259" key="14">
    <source>
        <dbReference type="Pfam" id="PF01207"/>
    </source>
</evidence>
<dbReference type="EC" id="1.3.1.-" evidence="11"/>
<keyword evidence="8 11" id="KW-0560">Oxidoreductase</keyword>
<evidence type="ECO:0000256" key="9">
    <source>
        <dbReference type="ARBA" id="ARBA00048205"/>
    </source>
</evidence>
<sequence length="332" mass="37823">MKNIWRSLQRPIFILAPMDDVTDTVFRQMILTTHKPDLFFTEFTNVDGMLSAEGNHIVKKKLKFDPVEHPIIAQVWGNNPDHFYKSSKIIKDLGFDGIDINLGCPIPDVVKKGCGGGLIGNIKLSTEIVEAALEGSHHMPISVKTRLGIKKIETEDWVQKLLSLPLSAITIHARTVSEMSKGPAHWDEIKKAVEVRNSLKKETLIIGNGDVKKREEGLLRIKETGADGIMIGRGIFHDVYAFATINNKPVEISVERRLELLERHVKLYQKVWAHSKPYANLKKYFKIYINGFDGASLMRVKFMETHNFEEVFSLLKSIRFHTQIIIDKKRTI</sequence>
<name>A0A1F5ZN80_9BACT</name>
<keyword evidence="7" id="KW-0694">RNA-binding</keyword>
<dbReference type="Proteomes" id="UP000176923">
    <property type="component" value="Unassembled WGS sequence"/>
</dbReference>
<organism evidence="15 16">
    <name type="scientific">Candidatus Gottesmanbacteria bacterium RIFCSPHIGHO2_02_FULL_39_11</name>
    <dbReference type="NCBI Taxonomy" id="1798382"/>
    <lineage>
        <taxon>Bacteria</taxon>
        <taxon>Candidatus Gottesmaniibacteriota</taxon>
    </lineage>
</organism>
<feature type="binding site" evidence="13">
    <location>
        <position position="74"/>
    </location>
    <ligand>
        <name>FMN</name>
        <dbReference type="ChEBI" id="CHEBI:58210"/>
    </ligand>
</feature>
<dbReference type="GO" id="GO:0017150">
    <property type="term" value="F:tRNA dihydrouridine synthase activity"/>
    <property type="evidence" value="ECO:0007669"/>
    <property type="project" value="InterPro"/>
</dbReference>
<keyword evidence="5 11" id="KW-0819">tRNA processing</keyword>
<evidence type="ECO:0000256" key="8">
    <source>
        <dbReference type="ARBA" id="ARBA00023002"/>
    </source>
</evidence>
<feature type="binding site" evidence="13">
    <location>
        <position position="172"/>
    </location>
    <ligand>
        <name>FMN</name>
        <dbReference type="ChEBI" id="CHEBI:58210"/>
    </ligand>
</feature>
<comment type="catalytic activity">
    <reaction evidence="9">
        <text>a 5,6-dihydrouridine in tRNA + NADP(+) = a uridine in tRNA + NADPH + H(+)</text>
        <dbReference type="Rhea" id="RHEA:23624"/>
        <dbReference type="Rhea" id="RHEA-COMP:13339"/>
        <dbReference type="Rhea" id="RHEA-COMP:13887"/>
        <dbReference type="ChEBI" id="CHEBI:15378"/>
        <dbReference type="ChEBI" id="CHEBI:57783"/>
        <dbReference type="ChEBI" id="CHEBI:58349"/>
        <dbReference type="ChEBI" id="CHEBI:65315"/>
        <dbReference type="ChEBI" id="CHEBI:74443"/>
    </reaction>
</comment>
<proteinExistence type="inferred from homology"/>
<feature type="domain" description="DUS-like FMN-binding" evidence="14">
    <location>
        <begin position="14"/>
        <end position="310"/>
    </location>
</feature>
<comment type="caution">
    <text evidence="15">The sequence shown here is derived from an EMBL/GenBank/DDBJ whole genome shotgun (WGS) entry which is preliminary data.</text>
</comment>
<dbReference type="GO" id="GO:0000049">
    <property type="term" value="F:tRNA binding"/>
    <property type="evidence" value="ECO:0007669"/>
    <property type="project" value="UniProtKB-KW"/>
</dbReference>
<comment type="function">
    <text evidence="1 11">Catalyzes the synthesis of 5,6-dihydrouridine (D), a modified base found in the D-loop of most tRNAs, via the reduction of the C5-C6 double bond in target uridines.</text>
</comment>
<evidence type="ECO:0000256" key="10">
    <source>
        <dbReference type="ARBA" id="ARBA00048802"/>
    </source>
</evidence>
<dbReference type="GO" id="GO:0050660">
    <property type="term" value="F:flavin adenine dinucleotide binding"/>
    <property type="evidence" value="ECO:0007669"/>
    <property type="project" value="InterPro"/>
</dbReference>
<evidence type="ECO:0000256" key="7">
    <source>
        <dbReference type="ARBA" id="ARBA00022884"/>
    </source>
</evidence>
<evidence type="ECO:0000256" key="13">
    <source>
        <dbReference type="PIRSR" id="PIRSR006621-2"/>
    </source>
</evidence>
<evidence type="ECO:0000256" key="3">
    <source>
        <dbReference type="ARBA" id="ARBA00022630"/>
    </source>
</evidence>
<evidence type="ECO:0000256" key="4">
    <source>
        <dbReference type="ARBA" id="ARBA00022643"/>
    </source>
</evidence>
<evidence type="ECO:0000256" key="12">
    <source>
        <dbReference type="PIRSR" id="PIRSR006621-1"/>
    </source>
</evidence>
<evidence type="ECO:0000256" key="1">
    <source>
        <dbReference type="ARBA" id="ARBA00002790"/>
    </source>
</evidence>
<dbReference type="CDD" id="cd02801">
    <property type="entry name" value="DUS_like_FMN"/>
    <property type="match status" value="1"/>
</dbReference>
<keyword evidence="13" id="KW-0547">Nucleotide-binding</keyword>
<accession>A0A1F5ZN80</accession>
<dbReference type="Gene3D" id="1.10.1200.80">
    <property type="entry name" value="Putative flavin oxidoreducatase, domain 2"/>
    <property type="match status" value="1"/>
</dbReference>
<keyword evidence="2" id="KW-0820">tRNA-binding</keyword>
<comment type="similarity">
    <text evidence="11">Belongs to the dus family.</text>
</comment>
<evidence type="ECO:0000313" key="16">
    <source>
        <dbReference type="Proteomes" id="UP000176923"/>
    </source>
</evidence>
<dbReference type="EMBL" id="MFJL01000033">
    <property type="protein sequence ID" value="OGG13949.1"/>
    <property type="molecule type" value="Genomic_DNA"/>
</dbReference>
<dbReference type="AlphaFoldDB" id="A0A1F5ZN80"/>
<feature type="binding site" evidence="13">
    <location>
        <position position="144"/>
    </location>
    <ligand>
        <name>FMN</name>
        <dbReference type="ChEBI" id="CHEBI:58210"/>
    </ligand>
</feature>
<dbReference type="SUPFAM" id="SSF51395">
    <property type="entry name" value="FMN-linked oxidoreductases"/>
    <property type="match status" value="1"/>
</dbReference>
<feature type="binding site" evidence="13">
    <location>
        <begin position="232"/>
        <end position="233"/>
    </location>
    <ligand>
        <name>FMN</name>
        <dbReference type="ChEBI" id="CHEBI:58210"/>
    </ligand>
</feature>
<dbReference type="InterPro" id="IPR013785">
    <property type="entry name" value="Aldolase_TIM"/>
</dbReference>
<evidence type="ECO:0000256" key="6">
    <source>
        <dbReference type="ARBA" id="ARBA00022857"/>
    </source>
</evidence>
<protein>
    <recommendedName>
        <fullName evidence="11">tRNA-dihydrouridine synthase</fullName>
        <ecNumber evidence="11">1.3.1.-</ecNumber>
    </recommendedName>
</protein>
<evidence type="ECO:0000256" key="11">
    <source>
        <dbReference type="PIRNR" id="PIRNR006621"/>
    </source>
</evidence>
<dbReference type="PANTHER" id="PTHR45846">
    <property type="entry name" value="TRNA-DIHYDROURIDINE(47) SYNTHASE [NAD(P)(+)]-LIKE"/>
    <property type="match status" value="1"/>
</dbReference>
<keyword evidence="6" id="KW-0521">NADP</keyword>
<comment type="catalytic activity">
    <reaction evidence="10">
        <text>a 5,6-dihydrouridine in tRNA + NAD(+) = a uridine in tRNA + NADH + H(+)</text>
        <dbReference type="Rhea" id="RHEA:54452"/>
        <dbReference type="Rhea" id="RHEA-COMP:13339"/>
        <dbReference type="Rhea" id="RHEA-COMP:13887"/>
        <dbReference type="ChEBI" id="CHEBI:15378"/>
        <dbReference type="ChEBI" id="CHEBI:57540"/>
        <dbReference type="ChEBI" id="CHEBI:57945"/>
        <dbReference type="ChEBI" id="CHEBI:65315"/>
        <dbReference type="ChEBI" id="CHEBI:74443"/>
    </reaction>
</comment>
<keyword evidence="4 11" id="KW-0288">FMN</keyword>
<dbReference type="InterPro" id="IPR024036">
    <property type="entry name" value="tRNA-dHydroUridine_Synthase_C"/>
</dbReference>
<feature type="active site" description="Proton donor" evidence="12">
    <location>
        <position position="104"/>
    </location>
</feature>
<dbReference type="PANTHER" id="PTHR45846:SF1">
    <property type="entry name" value="TRNA-DIHYDROURIDINE(47) SYNTHASE [NAD(P)(+)]-LIKE"/>
    <property type="match status" value="1"/>
</dbReference>
<dbReference type="Pfam" id="PF01207">
    <property type="entry name" value="Dus"/>
    <property type="match status" value="1"/>
</dbReference>
<evidence type="ECO:0000256" key="2">
    <source>
        <dbReference type="ARBA" id="ARBA00022555"/>
    </source>
</evidence>